<dbReference type="InterPro" id="IPR036890">
    <property type="entry name" value="HATPase_C_sf"/>
</dbReference>
<reference evidence="15 16" key="1">
    <citation type="submission" date="2015-09" db="EMBL/GenBank/DDBJ databases">
        <authorList>
            <consortium name="Pathogen Informatics"/>
        </authorList>
    </citation>
    <scope>NUCLEOTIDE SEQUENCE [LARGE SCALE GENOMIC DNA]</scope>
    <source>
        <strain evidence="15 16">2789STDY5834876</strain>
    </source>
</reference>
<proteinExistence type="predicted"/>
<dbReference type="Pfam" id="PF00512">
    <property type="entry name" value="HisKA"/>
    <property type="match status" value="1"/>
</dbReference>
<comment type="subcellular location">
    <subcellularLocation>
        <location evidence="2">Cell membrane</location>
        <topology evidence="2">Multi-pass membrane protein</topology>
    </subcellularLocation>
</comment>
<feature type="domain" description="Histidine kinase" evidence="14">
    <location>
        <begin position="90"/>
        <end position="305"/>
    </location>
</feature>
<evidence type="ECO:0000256" key="13">
    <source>
        <dbReference type="ARBA" id="ARBA00023136"/>
    </source>
</evidence>
<dbReference type="SUPFAM" id="SSF55874">
    <property type="entry name" value="ATPase domain of HSP90 chaperone/DNA topoisomerase II/histidine kinase"/>
    <property type="match status" value="1"/>
</dbReference>
<dbReference type="PANTHER" id="PTHR45528:SF1">
    <property type="entry name" value="SENSOR HISTIDINE KINASE CPXA"/>
    <property type="match status" value="1"/>
</dbReference>
<keyword evidence="6 15" id="KW-0808">Transferase</keyword>
<dbReference type="InterPro" id="IPR003661">
    <property type="entry name" value="HisK_dim/P_dom"/>
</dbReference>
<dbReference type="PROSITE" id="PS50109">
    <property type="entry name" value="HIS_KIN"/>
    <property type="match status" value="1"/>
</dbReference>
<dbReference type="InterPro" id="IPR008358">
    <property type="entry name" value="Sig_transdc_His_kin/Pase_MprB"/>
</dbReference>
<dbReference type="OrthoDB" id="9792991at2"/>
<keyword evidence="11" id="KW-1133">Transmembrane helix</keyword>
<dbReference type="InterPro" id="IPR050398">
    <property type="entry name" value="HssS/ArlS-like"/>
</dbReference>
<evidence type="ECO:0000256" key="4">
    <source>
        <dbReference type="ARBA" id="ARBA00022475"/>
    </source>
</evidence>
<evidence type="ECO:0000256" key="10">
    <source>
        <dbReference type="ARBA" id="ARBA00022840"/>
    </source>
</evidence>
<dbReference type="PRINTS" id="PR01780">
    <property type="entry name" value="LANTIREGPROT"/>
</dbReference>
<keyword evidence="8" id="KW-0547">Nucleotide-binding</keyword>
<name>A0A174IJ11_9FIRM</name>
<dbReference type="InterPro" id="IPR036097">
    <property type="entry name" value="HisK_dim/P_sf"/>
</dbReference>
<keyword evidence="7" id="KW-0812">Transmembrane</keyword>
<dbReference type="PANTHER" id="PTHR45528">
    <property type="entry name" value="SENSOR HISTIDINE KINASE CPXA"/>
    <property type="match status" value="1"/>
</dbReference>
<dbReference type="Gene3D" id="3.30.565.10">
    <property type="entry name" value="Histidine kinase-like ATPase, C-terminal domain"/>
    <property type="match status" value="1"/>
</dbReference>
<evidence type="ECO:0000256" key="5">
    <source>
        <dbReference type="ARBA" id="ARBA00022553"/>
    </source>
</evidence>
<protein>
    <recommendedName>
        <fullName evidence="3">histidine kinase</fullName>
        <ecNumber evidence="3">2.7.13.3</ecNumber>
    </recommendedName>
</protein>
<dbReference type="SMART" id="SM00388">
    <property type="entry name" value="HisKA"/>
    <property type="match status" value="1"/>
</dbReference>
<dbReference type="GO" id="GO:0000155">
    <property type="term" value="F:phosphorelay sensor kinase activity"/>
    <property type="evidence" value="ECO:0007669"/>
    <property type="project" value="InterPro"/>
</dbReference>
<evidence type="ECO:0000256" key="12">
    <source>
        <dbReference type="ARBA" id="ARBA00023012"/>
    </source>
</evidence>
<evidence type="ECO:0000256" key="3">
    <source>
        <dbReference type="ARBA" id="ARBA00012438"/>
    </source>
</evidence>
<organism evidence="15 16">
    <name type="scientific">Faecalicatena contorta</name>
    <dbReference type="NCBI Taxonomy" id="39482"/>
    <lineage>
        <taxon>Bacteria</taxon>
        <taxon>Bacillati</taxon>
        <taxon>Bacillota</taxon>
        <taxon>Clostridia</taxon>
        <taxon>Lachnospirales</taxon>
        <taxon>Lachnospiraceae</taxon>
        <taxon>Faecalicatena</taxon>
    </lineage>
</organism>
<keyword evidence="4" id="KW-1003">Cell membrane</keyword>
<keyword evidence="10" id="KW-0067">ATP-binding</keyword>
<keyword evidence="13" id="KW-0472">Membrane</keyword>
<evidence type="ECO:0000259" key="14">
    <source>
        <dbReference type="PROSITE" id="PS50109"/>
    </source>
</evidence>
<dbReference type="GO" id="GO:0005886">
    <property type="term" value="C:plasma membrane"/>
    <property type="evidence" value="ECO:0007669"/>
    <property type="project" value="UniProtKB-SubCell"/>
</dbReference>
<sequence>MVYIFLAGACLAAVYFCMRFLLLKRAVRQAAGELREITADLEENRVVKLAVPQRELEQLLTEINRNLTEIRKVKIRYGKKERELLNQIENISHDLRTPLTAIIGFLELIDRDSLDVEDRESLEVVKKKALALKKLTAQFYDLSRLAAEDYQLKLKKTDLGRILRETVLDSYQELKLKNLNVSVDIPDTPVFVRGNEEALERIFQNLLQNAGRYALSVFSVSLTIESGKVYVLMINDTDMENQQDADSLFERFYTGDSARKQGSTGLGLPIAKHLAEAMGGRLSACLTEAEDKKWLSLSLEIPGLKI</sequence>
<accession>A0A174IJ11</accession>
<comment type="catalytic activity">
    <reaction evidence="1">
        <text>ATP + protein L-histidine = ADP + protein N-phospho-L-histidine.</text>
        <dbReference type="EC" id="2.7.13.3"/>
    </reaction>
</comment>
<dbReference type="InterPro" id="IPR005467">
    <property type="entry name" value="His_kinase_dom"/>
</dbReference>
<dbReference type="InterPro" id="IPR003594">
    <property type="entry name" value="HATPase_dom"/>
</dbReference>
<dbReference type="EMBL" id="CYZU01000039">
    <property type="protein sequence ID" value="CUO86136.1"/>
    <property type="molecule type" value="Genomic_DNA"/>
</dbReference>
<evidence type="ECO:0000256" key="1">
    <source>
        <dbReference type="ARBA" id="ARBA00000085"/>
    </source>
</evidence>
<dbReference type="AlphaFoldDB" id="A0A174IJ11"/>
<dbReference type="SUPFAM" id="SSF47384">
    <property type="entry name" value="Homodimeric domain of signal transducing histidine kinase"/>
    <property type="match status" value="1"/>
</dbReference>
<dbReference type="CDD" id="cd00082">
    <property type="entry name" value="HisKA"/>
    <property type="match status" value="1"/>
</dbReference>
<dbReference type="Proteomes" id="UP000095544">
    <property type="component" value="Unassembled WGS sequence"/>
</dbReference>
<evidence type="ECO:0000313" key="16">
    <source>
        <dbReference type="Proteomes" id="UP000095544"/>
    </source>
</evidence>
<evidence type="ECO:0000256" key="6">
    <source>
        <dbReference type="ARBA" id="ARBA00022679"/>
    </source>
</evidence>
<evidence type="ECO:0000256" key="11">
    <source>
        <dbReference type="ARBA" id="ARBA00022989"/>
    </source>
</evidence>
<dbReference type="Gene3D" id="1.10.287.130">
    <property type="match status" value="1"/>
</dbReference>
<dbReference type="EC" id="2.7.13.3" evidence="3"/>
<dbReference type="RefSeq" id="WP_055154490.1">
    <property type="nucleotide sequence ID" value="NZ_CYZU01000039.1"/>
</dbReference>
<evidence type="ECO:0000256" key="8">
    <source>
        <dbReference type="ARBA" id="ARBA00022741"/>
    </source>
</evidence>
<evidence type="ECO:0000313" key="15">
    <source>
        <dbReference type="EMBL" id="CUO86136.1"/>
    </source>
</evidence>
<evidence type="ECO:0000256" key="7">
    <source>
        <dbReference type="ARBA" id="ARBA00022692"/>
    </source>
</evidence>
<evidence type="ECO:0000256" key="2">
    <source>
        <dbReference type="ARBA" id="ARBA00004651"/>
    </source>
</evidence>
<dbReference type="Pfam" id="PF02518">
    <property type="entry name" value="HATPase_c"/>
    <property type="match status" value="1"/>
</dbReference>
<keyword evidence="5" id="KW-0597">Phosphoprotein</keyword>
<dbReference type="GO" id="GO:0005524">
    <property type="term" value="F:ATP binding"/>
    <property type="evidence" value="ECO:0007669"/>
    <property type="project" value="UniProtKB-KW"/>
</dbReference>
<dbReference type="STRING" id="39482.ERS852491_03539"/>
<keyword evidence="9" id="KW-0418">Kinase</keyword>
<keyword evidence="12" id="KW-0902">Two-component regulatory system</keyword>
<evidence type="ECO:0000256" key="9">
    <source>
        <dbReference type="ARBA" id="ARBA00022777"/>
    </source>
</evidence>
<gene>
    <name evidence="15" type="primary">phoR_9</name>
    <name evidence="15" type="ORF">ERS852491_03539</name>
</gene>
<dbReference type="SMART" id="SM00387">
    <property type="entry name" value="HATPase_c"/>
    <property type="match status" value="1"/>
</dbReference>